<evidence type="ECO:0000256" key="7">
    <source>
        <dbReference type="RuleBase" id="RU361187"/>
    </source>
</evidence>
<sequence>MFLKIRLFAALFYVTLLVGCSTSTLAPEAKRSNKAEQQPADAYFTNPIADGADPWVIKVNGAYYSCGSGKGGIYVSKSDGLTKLGERVVVWRPPTSGWNQSNIWAPEIHFMNGRWYIYYAAGSKPGGPFIYQRSGVLESVSADPFGPYEDKGMLYTGDNIQDAASVKWAIDLSPFRMNGQLYAVWSGWEENADTDRTKQHLYIARMSNPYTISSNRVKISSPTEEWETGGELDLNEGPELLRKKEKAFIIYSCRESWLKEYRLAQLMLADTTLNPMEPANWQKSGPVFQSTEDVFGVGHCSFTKSPDNTEDWIYYHAKKSTTPGWQREIRLQPFTWKKDGSPDFGKPISSGVPIKLPAGEKLAELISK</sequence>
<evidence type="ECO:0000256" key="1">
    <source>
        <dbReference type="ARBA" id="ARBA00009865"/>
    </source>
</evidence>
<feature type="signal peptide" evidence="8">
    <location>
        <begin position="1"/>
        <end position="26"/>
    </location>
</feature>
<dbReference type="OrthoDB" id="177947at2"/>
<protein>
    <recommendedName>
        <fullName evidence="11">Glycosyl hydrolase family 43</fullName>
    </recommendedName>
</protein>
<dbReference type="PANTHER" id="PTHR43817:SF1">
    <property type="entry name" value="HYDROLASE, FAMILY 43, PUTATIVE (AFU_ORTHOLOGUE AFUA_3G01660)-RELATED"/>
    <property type="match status" value="1"/>
</dbReference>
<dbReference type="Pfam" id="PF04616">
    <property type="entry name" value="Glyco_hydro_43"/>
    <property type="match status" value="1"/>
</dbReference>
<keyword evidence="2 8" id="KW-0732">Signal</keyword>
<dbReference type="GO" id="GO:0005975">
    <property type="term" value="P:carbohydrate metabolic process"/>
    <property type="evidence" value="ECO:0007669"/>
    <property type="project" value="InterPro"/>
</dbReference>
<comment type="similarity">
    <text evidence="1 7">Belongs to the glycosyl hydrolase 43 family.</text>
</comment>
<name>A0A512AZN8_9BACT</name>
<dbReference type="PROSITE" id="PS51257">
    <property type="entry name" value="PROKAR_LIPOPROTEIN"/>
    <property type="match status" value="1"/>
</dbReference>
<proteinExistence type="inferred from homology"/>
<evidence type="ECO:0000256" key="4">
    <source>
        <dbReference type="ARBA" id="ARBA00023295"/>
    </source>
</evidence>
<dbReference type="EMBL" id="BJYS01000020">
    <property type="protein sequence ID" value="GEO05166.1"/>
    <property type="molecule type" value="Genomic_DNA"/>
</dbReference>
<evidence type="ECO:0000256" key="5">
    <source>
        <dbReference type="PIRSR" id="PIRSR606710-1"/>
    </source>
</evidence>
<evidence type="ECO:0000256" key="6">
    <source>
        <dbReference type="PIRSR" id="PIRSR606710-2"/>
    </source>
</evidence>
<evidence type="ECO:0000256" key="2">
    <source>
        <dbReference type="ARBA" id="ARBA00022729"/>
    </source>
</evidence>
<dbReference type="AlphaFoldDB" id="A0A512AZN8"/>
<reference evidence="9 10" key="1">
    <citation type="submission" date="2019-07" db="EMBL/GenBank/DDBJ databases">
        <title>Whole genome shotgun sequence of Adhaeribacter aerolatus NBRC 106133.</title>
        <authorList>
            <person name="Hosoyama A."/>
            <person name="Uohara A."/>
            <person name="Ohji S."/>
            <person name="Ichikawa N."/>
        </authorList>
    </citation>
    <scope>NUCLEOTIDE SEQUENCE [LARGE SCALE GENOMIC DNA]</scope>
    <source>
        <strain evidence="9 10">NBRC 106133</strain>
    </source>
</reference>
<dbReference type="CDD" id="cd18820">
    <property type="entry name" value="GH43_LbAraf43-like"/>
    <property type="match status" value="1"/>
</dbReference>
<dbReference type="GO" id="GO:0004553">
    <property type="term" value="F:hydrolase activity, hydrolyzing O-glycosyl compounds"/>
    <property type="evidence" value="ECO:0007669"/>
    <property type="project" value="InterPro"/>
</dbReference>
<dbReference type="Gene3D" id="2.115.10.20">
    <property type="entry name" value="Glycosyl hydrolase domain, family 43"/>
    <property type="match status" value="1"/>
</dbReference>
<keyword evidence="4 7" id="KW-0326">Glycosidase</keyword>
<feature type="active site" description="Proton donor" evidence="5">
    <location>
        <position position="236"/>
    </location>
</feature>
<feature type="site" description="Important for catalytic activity, responsible for pKa modulation of the active site Glu and correct orientation of both the proton donor and substrate" evidence="6">
    <location>
        <position position="171"/>
    </location>
</feature>
<dbReference type="SUPFAM" id="SSF75005">
    <property type="entry name" value="Arabinanase/levansucrase/invertase"/>
    <property type="match status" value="1"/>
</dbReference>
<dbReference type="RefSeq" id="WP_146898529.1">
    <property type="nucleotide sequence ID" value="NZ_BJYS01000020.1"/>
</dbReference>
<evidence type="ECO:0008006" key="11">
    <source>
        <dbReference type="Google" id="ProtNLM"/>
    </source>
</evidence>
<comment type="caution">
    <text evidence="9">The sequence shown here is derived from an EMBL/GenBank/DDBJ whole genome shotgun (WGS) entry which is preliminary data.</text>
</comment>
<evidence type="ECO:0000313" key="9">
    <source>
        <dbReference type="EMBL" id="GEO05166.1"/>
    </source>
</evidence>
<dbReference type="PANTHER" id="PTHR43817">
    <property type="entry name" value="GLYCOSYL HYDROLASE"/>
    <property type="match status" value="1"/>
</dbReference>
<evidence type="ECO:0000256" key="8">
    <source>
        <dbReference type="SAM" id="SignalP"/>
    </source>
</evidence>
<evidence type="ECO:0000313" key="10">
    <source>
        <dbReference type="Proteomes" id="UP000321532"/>
    </source>
</evidence>
<evidence type="ECO:0000256" key="3">
    <source>
        <dbReference type="ARBA" id="ARBA00022801"/>
    </source>
</evidence>
<gene>
    <name evidence="9" type="ORF">AAE02nite_28300</name>
</gene>
<feature type="chain" id="PRO_5021748901" description="Glycosyl hydrolase family 43" evidence="8">
    <location>
        <begin position="27"/>
        <end position="368"/>
    </location>
</feature>
<dbReference type="InterPro" id="IPR006710">
    <property type="entry name" value="Glyco_hydro_43"/>
</dbReference>
<organism evidence="9 10">
    <name type="scientific">Adhaeribacter aerolatus</name>
    <dbReference type="NCBI Taxonomy" id="670289"/>
    <lineage>
        <taxon>Bacteria</taxon>
        <taxon>Pseudomonadati</taxon>
        <taxon>Bacteroidota</taxon>
        <taxon>Cytophagia</taxon>
        <taxon>Cytophagales</taxon>
        <taxon>Hymenobacteraceae</taxon>
        <taxon>Adhaeribacter</taxon>
    </lineage>
</organism>
<feature type="active site" description="Proton acceptor" evidence="5">
    <location>
        <position position="53"/>
    </location>
</feature>
<dbReference type="InterPro" id="IPR023296">
    <property type="entry name" value="Glyco_hydro_beta-prop_sf"/>
</dbReference>
<dbReference type="Proteomes" id="UP000321532">
    <property type="component" value="Unassembled WGS sequence"/>
</dbReference>
<keyword evidence="3 7" id="KW-0378">Hydrolase</keyword>
<keyword evidence="10" id="KW-1185">Reference proteome</keyword>
<accession>A0A512AZN8</accession>